<keyword evidence="5" id="KW-0460">Magnesium</keyword>
<proteinExistence type="inferred from homology"/>
<dbReference type="PROSITE" id="PS00444">
    <property type="entry name" value="POLYPRENYL_SYNTHASE_2"/>
    <property type="match status" value="1"/>
</dbReference>
<dbReference type="PROSITE" id="PS00723">
    <property type="entry name" value="POLYPRENYL_SYNTHASE_1"/>
    <property type="match status" value="1"/>
</dbReference>
<dbReference type="STRING" id="2741.SAMN04489866_10132"/>
<dbReference type="AlphaFoldDB" id="A0A1G6RJQ5"/>
<evidence type="ECO:0000256" key="1">
    <source>
        <dbReference type="ARBA" id="ARBA00001946"/>
    </source>
</evidence>
<evidence type="ECO:0000256" key="5">
    <source>
        <dbReference type="ARBA" id="ARBA00022842"/>
    </source>
</evidence>
<dbReference type="InterPro" id="IPR000092">
    <property type="entry name" value="Polyprenyl_synt"/>
</dbReference>
<reference evidence="7 8" key="1">
    <citation type="submission" date="2016-10" db="EMBL/GenBank/DDBJ databases">
        <authorList>
            <person name="de Groot N.N."/>
        </authorList>
    </citation>
    <scope>NUCLEOTIDE SEQUENCE [LARGE SCALE GENOMIC DNA]</scope>
    <source>
        <strain evidence="7 8">DSM 20475</strain>
    </source>
</reference>
<name>A0A1G6RJQ5_PEPNI</name>
<dbReference type="Pfam" id="PF00348">
    <property type="entry name" value="polyprenyl_synt"/>
    <property type="match status" value="1"/>
</dbReference>
<keyword evidence="4" id="KW-0479">Metal-binding</keyword>
<dbReference type="GO" id="GO:0046872">
    <property type="term" value="F:metal ion binding"/>
    <property type="evidence" value="ECO:0007669"/>
    <property type="project" value="UniProtKB-KW"/>
</dbReference>
<evidence type="ECO:0000313" key="8">
    <source>
        <dbReference type="Proteomes" id="UP000198995"/>
    </source>
</evidence>
<evidence type="ECO:0000313" key="7">
    <source>
        <dbReference type="EMBL" id="SDD04225.1"/>
    </source>
</evidence>
<evidence type="ECO:0000256" key="3">
    <source>
        <dbReference type="ARBA" id="ARBA00022679"/>
    </source>
</evidence>
<dbReference type="EMBL" id="FNAF01000001">
    <property type="protein sequence ID" value="SDD04225.1"/>
    <property type="molecule type" value="Genomic_DNA"/>
</dbReference>
<dbReference type="InterPro" id="IPR033749">
    <property type="entry name" value="Polyprenyl_synt_CS"/>
</dbReference>
<sequence>MKNILQHAFLKKRLSQVEAYLMDFLSDGPAFISEQASGNLSAGGKRLRPAFVIMSSEYYNRFDDNIIKVASMLELIHMSSLIHDDINDNADLRRGRQTIHTAFTNDVAAHVGDYILIKALRHLFEVPNHERILDLIADTAVEMCKGEIAQLNSMFDWEQSVADYNYRIERKTALLIAICCQMGAVMAEAGASDENAFYQYGYHLGMAFQMKDDLLDFLNSDAEVGKPTGKDLETGLINLPTILLLNKDFAEKEHVRHLISTQFPNGEKDVGYIVSLIKREGCFAETEKIILNHIQQAKDVLTQLERKPITDLMRSGADFIYERAY</sequence>
<evidence type="ECO:0000256" key="4">
    <source>
        <dbReference type="ARBA" id="ARBA00022723"/>
    </source>
</evidence>
<dbReference type="Proteomes" id="UP000198995">
    <property type="component" value="Unassembled WGS sequence"/>
</dbReference>
<evidence type="ECO:0000256" key="6">
    <source>
        <dbReference type="RuleBase" id="RU004466"/>
    </source>
</evidence>
<dbReference type="SUPFAM" id="SSF48576">
    <property type="entry name" value="Terpenoid synthases"/>
    <property type="match status" value="1"/>
</dbReference>
<dbReference type="CDD" id="cd00685">
    <property type="entry name" value="Trans_IPPS_HT"/>
    <property type="match status" value="1"/>
</dbReference>
<protein>
    <submittedName>
        <fullName evidence="7">Heptaprenyl diphosphate synthase</fullName>
    </submittedName>
</protein>
<comment type="cofactor">
    <cofactor evidence="1">
        <name>Mg(2+)</name>
        <dbReference type="ChEBI" id="CHEBI:18420"/>
    </cofactor>
</comment>
<accession>A0A1G6RJQ5</accession>
<dbReference type="PANTHER" id="PTHR12001">
    <property type="entry name" value="GERANYLGERANYL PYROPHOSPHATE SYNTHASE"/>
    <property type="match status" value="1"/>
</dbReference>
<dbReference type="InterPro" id="IPR008949">
    <property type="entry name" value="Isoprenoid_synthase_dom_sf"/>
</dbReference>
<organism evidence="7 8">
    <name type="scientific">Peptococcus niger</name>
    <dbReference type="NCBI Taxonomy" id="2741"/>
    <lineage>
        <taxon>Bacteria</taxon>
        <taxon>Bacillati</taxon>
        <taxon>Bacillota</taxon>
        <taxon>Clostridia</taxon>
        <taxon>Eubacteriales</taxon>
        <taxon>Peptococcaceae</taxon>
        <taxon>Peptococcus</taxon>
    </lineage>
</organism>
<gene>
    <name evidence="7" type="ORF">SAMN04489866_10132</name>
</gene>
<comment type="similarity">
    <text evidence="2 6">Belongs to the FPP/GGPP synthase family.</text>
</comment>
<dbReference type="GO" id="GO:0008299">
    <property type="term" value="P:isoprenoid biosynthetic process"/>
    <property type="evidence" value="ECO:0007669"/>
    <property type="project" value="InterPro"/>
</dbReference>
<dbReference type="Gene3D" id="1.10.600.10">
    <property type="entry name" value="Farnesyl Diphosphate Synthase"/>
    <property type="match status" value="1"/>
</dbReference>
<keyword evidence="3 6" id="KW-0808">Transferase</keyword>
<evidence type="ECO:0000256" key="2">
    <source>
        <dbReference type="ARBA" id="ARBA00006706"/>
    </source>
</evidence>
<dbReference type="GO" id="GO:0004659">
    <property type="term" value="F:prenyltransferase activity"/>
    <property type="evidence" value="ECO:0007669"/>
    <property type="project" value="InterPro"/>
</dbReference>
<dbReference type="SFLD" id="SFLDS00005">
    <property type="entry name" value="Isoprenoid_Synthase_Type_I"/>
    <property type="match status" value="1"/>
</dbReference>
<dbReference type="PANTHER" id="PTHR12001:SF69">
    <property type="entry name" value="ALL TRANS-POLYPRENYL-DIPHOSPHATE SYNTHASE PDSS1"/>
    <property type="match status" value="1"/>
</dbReference>
<keyword evidence="8" id="KW-1185">Reference proteome</keyword>